<proteinExistence type="predicted"/>
<feature type="region of interest" description="Disordered" evidence="1">
    <location>
        <begin position="50"/>
        <end position="70"/>
    </location>
</feature>
<evidence type="ECO:0000313" key="2">
    <source>
        <dbReference type="EMBL" id="QDU44935.1"/>
    </source>
</evidence>
<dbReference type="AlphaFoldDB" id="A0A517ZRA1"/>
<gene>
    <name evidence="2" type="ORF">Mal52_34210</name>
</gene>
<dbReference type="EMBL" id="CP036276">
    <property type="protein sequence ID" value="QDU44935.1"/>
    <property type="molecule type" value="Genomic_DNA"/>
</dbReference>
<sequence length="70" mass="7982">MAMPVRENNNDPRFQAYQLEPNRESPKRYCLLPTAYCLLPTAYRLPPPAYRLPPTAYRPSEDRGSSGGIL</sequence>
<keyword evidence="3" id="KW-1185">Reference proteome</keyword>
<reference evidence="2 3" key="1">
    <citation type="submission" date="2019-02" db="EMBL/GenBank/DDBJ databases">
        <title>Deep-cultivation of Planctomycetes and their phenomic and genomic characterization uncovers novel biology.</title>
        <authorList>
            <person name="Wiegand S."/>
            <person name="Jogler M."/>
            <person name="Boedeker C."/>
            <person name="Pinto D."/>
            <person name="Vollmers J."/>
            <person name="Rivas-Marin E."/>
            <person name="Kohn T."/>
            <person name="Peeters S.H."/>
            <person name="Heuer A."/>
            <person name="Rast P."/>
            <person name="Oberbeckmann S."/>
            <person name="Bunk B."/>
            <person name="Jeske O."/>
            <person name="Meyerdierks A."/>
            <person name="Storesund J.E."/>
            <person name="Kallscheuer N."/>
            <person name="Luecker S."/>
            <person name="Lage O.M."/>
            <person name="Pohl T."/>
            <person name="Merkel B.J."/>
            <person name="Hornburger P."/>
            <person name="Mueller R.-W."/>
            <person name="Bruemmer F."/>
            <person name="Labrenz M."/>
            <person name="Spormann A.M."/>
            <person name="Op den Camp H."/>
            <person name="Overmann J."/>
            <person name="Amann R."/>
            <person name="Jetten M.S.M."/>
            <person name="Mascher T."/>
            <person name="Medema M.H."/>
            <person name="Devos D.P."/>
            <person name="Kaster A.-K."/>
            <person name="Ovreas L."/>
            <person name="Rohde M."/>
            <person name="Galperin M.Y."/>
            <person name="Jogler C."/>
        </authorList>
    </citation>
    <scope>NUCLEOTIDE SEQUENCE [LARGE SCALE GENOMIC DNA]</scope>
    <source>
        <strain evidence="2 3">Mal52</strain>
    </source>
</reference>
<dbReference type="Proteomes" id="UP000319383">
    <property type="component" value="Chromosome"/>
</dbReference>
<evidence type="ECO:0000313" key="3">
    <source>
        <dbReference type="Proteomes" id="UP000319383"/>
    </source>
</evidence>
<evidence type="ECO:0000256" key="1">
    <source>
        <dbReference type="SAM" id="MobiDB-lite"/>
    </source>
</evidence>
<protein>
    <submittedName>
        <fullName evidence="2">Uncharacterized protein</fullName>
    </submittedName>
</protein>
<accession>A0A517ZRA1</accession>
<dbReference type="RefSeq" id="WP_145377218.1">
    <property type="nucleotide sequence ID" value="NZ_CP036276.1"/>
</dbReference>
<name>A0A517ZRA1_9PLAN</name>
<organism evidence="2 3">
    <name type="scientific">Symmachiella dynata</name>
    <dbReference type="NCBI Taxonomy" id="2527995"/>
    <lineage>
        <taxon>Bacteria</taxon>
        <taxon>Pseudomonadati</taxon>
        <taxon>Planctomycetota</taxon>
        <taxon>Planctomycetia</taxon>
        <taxon>Planctomycetales</taxon>
        <taxon>Planctomycetaceae</taxon>
        <taxon>Symmachiella</taxon>
    </lineage>
</organism>
<dbReference type="KEGG" id="sdyn:Mal52_34210"/>